<feature type="domain" description="TRASH" evidence="9">
    <location>
        <begin position="619"/>
        <end position="659"/>
    </location>
</feature>
<dbReference type="GO" id="GO:0008270">
    <property type="term" value="F:zinc ion binding"/>
    <property type="evidence" value="ECO:0007669"/>
    <property type="project" value="UniProtKB-KW"/>
</dbReference>
<keyword evidence="5" id="KW-0863">Zinc-finger</keyword>
<feature type="domain" description="TRASH" evidence="9">
    <location>
        <begin position="671"/>
        <end position="706"/>
    </location>
</feature>
<feature type="compositionally biased region" description="Basic and acidic residues" evidence="8">
    <location>
        <begin position="392"/>
        <end position="405"/>
    </location>
</feature>
<keyword evidence="1" id="KW-1017">Isopeptide bond</keyword>
<reference evidence="11" key="3">
    <citation type="submission" date="2018-12" db="EMBL/GenBank/DDBJ databases">
        <title>G10K-VGP greater horseshoe bat female genome, primary haplotype.</title>
        <authorList>
            <person name="Teeling E."/>
            <person name="Myers G."/>
            <person name="Vernes S."/>
            <person name="Pippel M."/>
            <person name="Winkler S."/>
            <person name="Fedrigo O."/>
            <person name="Rhie A."/>
            <person name="Koren S."/>
            <person name="Phillippy A."/>
            <person name="Lewin H."/>
            <person name="Damas J."/>
            <person name="Howe K."/>
            <person name="Mountcastle J."/>
            <person name="Jarvis E.D."/>
        </authorList>
    </citation>
    <scope>NUCLEOTIDE SEQUENCE [LARGE SCALE GENOMIC DNA]</scope>
</reference>
<feature type="compositionally biased region" description="Polar residues" evidence="8">
    <location>
        <begin position="379"/>
        <end position="391"/>
    </location>
</feature>
<feature type="domain" description="TRASH" evidence="9">
    <location>
        <begin position="1014"/>
        <end position="1049"/>
    </location>
</feature>
<dbReference type="SMART" id="SM00746">
    <property type="entry name" value="TRASH"/>
    <property type="match status" value="9"/>
</dbReference>
<dbReference type="Proteomes" id="UP000472240">
    <property type="component" value="Chromosome 4"/>
</dbReference>
<name>A0A671DR71_RHIFE</name>
<feature type="domain" description="TRASH" evidence="9">
    <location>
        <begin position="713"/>
        <end position="752"/>
    </location>
</feature>
<protein>
    <submittedName>
        <fullName evidence="10">Zinc finger MYM-type containing 2</fullName>
    </submittedName>
</protein>
<evidence type="ECO:0000313" key="10">
    <source>
        <dbReference type="Ensembl" id="ENSRFEP00010003380.1"/>
    </source>
</evidence>
<evidence type="ECO:0000256" key="5">
    <source>
        <dbReference type="ARBA" id="ARBA00022771"/>
    </source>
</evidence>
<evidence type="ECO:0000259" key="9">
    <source>
        <dbReference type="SMART" id="SM00746"/>
    </source>
</evidence>
<keyword evidence="11" id="KW-1185">Reference proteome</keyword>
<dbReference type="GO" id="GO:0045892">
    <property type="term" value="P:negative regulation of DNA-templated transcription"/>
    <property type="evidence" value="ECO:0007669"/>
    <property type="project" value="Ensembl"/>
</dbReference>
<dbReference type="PANTHER" id="PTHR45736:SF6">
    <property type="entry name" value="ZINC FINGER MYM-TYPE PROTEIN 2"/>
    <property type="match status" value="1"/>
</dbReference>
<reference evidence="10 11" key="1">
    <citation type="journal article" date="2015" name="Annu Rev Anim Biosci">
        <title>The Genome 10K Project: a way forward.</title>
        <authorList>
            <person name="Koepfli K.P."/>
            <person name="Paten B."/>
            <person name="O'Brien S.J."/>
            <person name="Koepfli K.P."/>
            <person name="Paten B."/>
            <person name="Antunes A."/>
            <person name="Belov K."/>
            <person name="Bustamante C."/>
            <person name="Castoe T.A."/>
            <person name="Clawson H."/>
            <person name="Crawford A.J."/>
            <person name="Diekhans M."/>
            <person name="Distel D."/>
            <person name="Durbin R."/>
            <person name="Earl D."/>
            <person name="Fujita M.K."/>
            <person name="Gamble T."/>
            <person name="Georges A."/>
            <person name="Gemmell N."/>
            <person name="Gilbert M.T."/>
            <person name="Graves J.M."/>
            <person name="Green R.E."/>
            <person name="Hickey G."/>
            <person name="Jarvis E.D."/>
            <person name="Johnson W."/>
            <person name="Komissarov A."/>
            <person name="Korf I."/>
            <person name="Kuhn R."/>
            <person name="Larkin D.M."/>
            <person name="Lewin H."/>
            <person name="Lopez J.V."/>
            <person name="Ma J."/>
            <person name="Marques-Bonet T."/>
            <person name="Miller W."/>
            <person name="Murphy R."/>
            <person name="Pevzner P."/>
            <person name="Shapiro B."/>
            <person name="Steiner C."/>
            <person name="Tamazian G."/>
            <person name="Venkatesh B."/>
            <person name="Wang J."/>
            <person name="Wayne R."/>
            <person name="Wiley E."/>
            <person name="Yang H."/>
            <person name="Zhang G."/>
            <person name="Haussler D."/>
            <person name="Ryder O."/>
            <person name="O'Brien S.J."/>
        </authorList>
    </citation>
    <scope>NUCLEOTIDE SEQUENCE</scope>
</reference>
<dbReference type="InterPro" id="IPR057926">
    <property type="entry name" value="QRICH1_dom"/>
</dbReference>
<proteinExistence type="predicted"/>
<keyword evidence="3" id="KW-0479">Metal-binding</keyword>
<evidence type="ECO:0000256" key="2">
    <source>
        <dbReference type="ARBA" id="ARBA00022553"/>
    </source>
</evidence>
<feature type="domain" description="TRASH" evidence="9">
    <location>
        <begin position="577"/>
        <end position="613"/>
    </location>
</feature>
<dbReference type="Ensembl" id="ENSRFET00010003702.1">
    <property type="protein sequence ID" value="ENSRFEP00010003380.1"/>
    <property type="gene ID" value="ENSRFEG00010002388.1"/>
</dbReference>
<feature type="domain" description="TRASH" evidence="9">
    <location>
        <begin position="927"/>
        <end position="962"/>
    </location>
</feature>
<evidence type="ECO:0000256" key="8">
    <source>
        <dbReference type="SAM" id="MobiDB-lite"/>
    </source>
</evidence>
<dbReference type="OMA" id="KEPTCHF"/>
<dbReference type="GO" id="GO:0016605">
    <property type="term" value="C:PML body"/>
    <property type="evidence" value="ECO:0007669"/>
    <property type="project" value="Ensembl"/>
</dbReference>
<reference evidence="10" key="4">
    <citation type="submission" date="2025-08" db="UniProtKB">
        <authorList>
            <consortium name="Ensembl"/>
        </authorList>
    </citation>
    <scope>IDENTIFICATION</scope>
</reference>
<feature type="compositionally biased region" description="Basic and acidic residues" evidence="8">
    <location>
        <begin position="117"/>
        <end position="135"/>
    </location>
</feature>
<feature type="domain" description="TRASH" evidence="9">
    <location>
        <begin position="885"/>
        <end position="921"/>
    </location>
</feature>
<reference evidence="10" key="5">
    <citation type="submission" date="2025-09" db="UniProtKB">
        <authorList>
            <consortium name="Ensembl"/>
        </authorList>
    </citation>
    <scope>IDENTIFICATION</scope>
</reference>
<dbReference type="InParanoid" id="A0A671DR71"/>
<evidence type="ECO:0000256" key="6">
    <source>
        <dbReference type="ARBA" id="ARBA00022833"/>
    </source>
</evidence>
<keyword evidence="4" id="KW-0677">Repeat</keyword>
<dbReference type="InterPro" id="IPR011017">
    <property type="entry name" value="TRASH_dom"/>
</dbReference>
<organism evidence="10 11">
    <name type="scientific">Rhinolophus ferrumequinum</name>
    <name type="common">Greater horseshoe bat</name>
    <dbReference type="NCBI Taxonomy" id="59479"/>
    <lineage>
        <taxon>Eukaryota</taxon>
        <taxon>Metazoa</taxon>
        <taxon>Chordata</taxon>
        <taxon>Craniata</taxon>
        <taxon>Vertebrata</taxon>
        <taxon>Euteleostomi</taxon>
        <taxon>Mammalia</taxon>
        <taxon>Eutheria</taxon>
        <taxon>Laurasiatheria</taxon>
        <taxon>Chiroptera</taxon>
        <taxon>Yinpterochiroptera</taxon>
        <taxon>Rhinolophoidea</taxon>
        <taxon>Rhinolophidae</taxon>
        <taxon>Rhinolophinae</taxon>
        <taxon>Rhinolophus</taxon>
    </lineage>
</organism>
<dbReference type="Pfam" id="PF25561">
    <property type="entry name" value="QRICH1"/>
    <property type="match status" value="1"/>
</dbReference>
<feature type="compositionally biased region" description="Polar residues" evidence="8">
    <location>
        <begin position="530"/>
        <end position="544"/>
    </location>
</feature>
<feature type="region of interest" description="Disordered" evidence="8">
    <location>
        <begin position="1273"/>
        <end position="1309"/>
    </location>
</feature>
<feature type="compositionally biased region" description="Polar residues" evidence="8">
    <location>
        <begin position="406"/>
        <end position="417"/>
    </location>
</feature>
<evidence type="ECO:0000256" key="1">
    <source>
        <dbReference type="ARBA" id="ARBA00022499"/>
    </source>
</evidence>
<feature type="compositionally biased region" description="Basic residues" evidence="8">
    <location>
        <begin position="1284"/>
        <end position="1295"/>
    </location>
</feature>
<feature type="domain" description="TRASH" evidence="9">
    <location>
        <begin position="973"/>
        <end position="1008"/>
    </location>
</feature>
<sequence length="1622" mass="179310">MTGGGATAPHGARRGWTCVRPRNTRGRLRPPPVFHLAPQHPLLCGPHRASRSWTGRALGTSRPRPSPGRAVESRRGGLGAPARARAGVRAQRLRLSRPQGTEPAAAAAATKVGPPDLTDRVGAGREAGARREGTRPRARAGGGARGLETSGVCPAPDGQPSGPPPRGGPEGRPTEPMDVPRAPRPALHASQWGCGGRGLPGLGRAAAFSASSCSPALNPGLDRAELCALPKGVGRGRGGSFRGAAARTGLLGMDTGAVGGLELTDQTPVVLGSTAMAASLTNVGNSFSGPPTPLVSRSNKFQNSSVEDDDDVVFIEPVQPPPPSAPVVADHRTITLTSSKHEELQGNDSTVLSSSKELASQKGSVSETIVIDDEEDIETNQGQEKNSSNFIESRRPPETKNRTNDVDFSTSSLSRSKVNAGMGNSGITTEPDSEIQIANVTTLETGVSSVNDGRDMNLMITHVTSLQNTSLGDVSNGLQSSNFGVNIQTYTPSLTSQTKTGVGPFNPGRMNVAGDVFQNGESATHHNPDSWISQSASFPRNQKQPGVDSLSPVASLPKQICQPSAQQQPTKPVKVTCANCKKPLQKGQTAYQRKGSAHLFCSTSCLSSFSHKPAPKKLCVMCKKDITTMKGTIVAQVDSSESFQEFCSTSCLSLYEDKQNPTKGALNKSRCTICGKLTEIRHEVSFKNMTHKLCSDHCFNRYRMANGLIMNCCEQCGEYLPSKGAGNSVLVVDGQQKRFCCQSCVSEYKQVGSHPSFLKEVRDHMQDSFLMQPEKYGKLTTCTGCRTQCRFFDMTQCIGPNGYMEPYCSTACMNSHKTKYAKSQSLGIICHFCKRNSLPQYQATMPDGKLYNFCNSNCVAKFQALSMQSSPNGQFVAPSDIQLKCNYCKNSFCSKPEILEWENKVHQFCSRTCSDDYKKLHCIVTYCEYCQEEKTLHETVNFSGVKRPFCSEGCKLLYKQDFARRLGLRCVTCNYCSQLCKKGATKELDGVVRDFCSEDCCKKFQDWYYKAARCDCCKSQGTLKERVQWRGEMKHFCDQHCLLRFYCQQNEPNMTTQKGPENLHYDQGCQTSRTKMTGSAPPPSPTPNKEMKNKAVLCKPLTMTKATYCKPHMQTKSCQTDDSWKTEYVPVPIPVPVYVPVPMHMYSQNVPVPATVPVPVPVPVFLPAPLDSSEKSPAAEELKSKVASDPLDTELLTMTDMMTEDEGKAEAANINSVIIETDIIGSDLLKNSDPEAQSTMPDVPYEPDLDIEIDFPRAAEELDMENEFLLPPVFGEEYEEQPRPRSKKKGAKRKAVSGYQSHDDSSDNSECSFPFKYTYGVNAWKHWVKTRQLDEDLLVLDELKSSKSVKLKEDLLSHTTAELNYGLAHFVNEIRRPNGENYAPDSIYYLCLGIQEYLCGSNRKDNIFIDPGYQTFEQELNKILRTWQPSILPDGSIFSRVEEDYLWRIKQLGSHSPVALLNTLFYFNTKYFGLKTVEQHLRLSFGTVFRHWKKNPLTMENRACLRYQVSSLCGTDNEDKITTGKRKHEDDEPVFEQIENTANPSRCPVKMFECYLSKSPQNLNQRMDVFYLQPECSSSTDSPVWYTSTSLDRNTLENMLVRVLLVKDIYDKDYYELDEDTD</sequence>
<dbReference type="InterPro" id="IPR051284">
    <property type="entry name" value="ZnF_MYMT-QRICH1"/>
</dbReference>
<accession>A0A671DR71</accession>
<dbReference type="InterPro" id="IPR021893">
    <property type="entry name" value="ZMYM2-like_C"/>
</dbReference>
<gene>
    <name evidence="10" type="primary">ZMYM2</name>
</gene>
<dbReference type="SUPFAM" id="SSF57716">
    <property type="entry name" value="Glucocorticoid receptor-like (DNA-binding domain)"/>
    <property type="match status" value="1"/>
</dbReference>
<evidence type="ECO:0000256" key="4">
    <source>
        <dbReference type="ARBA" id="ARBA00022737"/>
    </source>
</evidence>
<dbReference type="GeneTree" id="ENSGT00940000157028"/>
<feature type="region of interest" description="Disordered" evidence="8">
    <location>
        <begin position="338"/>
        <end position="430"/>
    </location>
</feature>
<evidence type="ECO:0000313" key="11">
    <source>
        <dbReference type="Proteomes" id="UP000472240"/>
    </source>
</evidence>
<keyword evidence="7" id="KW-0832">Ubl conjugation</keyword>
<feature type="compositionally biased region" description="Low complexity" evidence="8">
    <location>
        <begin position="80"/>
        <end position="90"/>
    </location>
</feature>
<feature type="domain" description="TRASH" evidence="9">
    <location>
        <begin position="830"/>
        <end position="866"/>
    </location>
</feature>
<reference evidence="10 11" key="2">
    <citation type="journal article" date="2018" name="Annu Rev Anim Biosci">
        <title>Bat Biology, Genomes, and the Bat1K Project: To Generate Chromosome-Level Genomes for All Living Bat Species.</title>
        <authorList>
            <person name="Teeling E.C."/>
            <person name="Vernes S.C."/>
            <person name="Davalos L.M."/>
            <person name="Ray D.A."/>
            <person name="Gilbert M.T.P."/>
            <person name="Myers E."/>
        </authorList>
    </citation>
    <scope>NUCLEOTIDE SEQUENCE</scope>
</reference>
<keyword evidence="6" id="KW-0862">Zinc</keyword>
<evidence type="ECO:0000256" key="7">
    <source>
        <dbReference type="ARBA" id="ARBA00022843"/>
    </source>
</evidence>
<feature type="region of interest" description="Disordered" evidence="8">
    <location>
        <begin position="1"/>
        <end position="183"/>
    </location>
</feature>
<dbReference type="GO" id="GO:0031624">
    <property type="term" value="F:ubiquitin conjugating enzyme binding"/>
    <property type="evidence" value="ECO:0007669"/>
    <property type="project" value="Ensembl"/>
</dbReference>
<dbReference type="Pfam" id="PF12012">
    <property type="entry name" value="DUF3504"/>
    <property type="match status" value="1"/>
</dbReference>
<dbReference type="Pfam" id="PF06467">
    <property type="entry name" value="zf-FCS"/>
    <property type="match status" value="9"/>
</dbReference>
<dbReference type="InterPro" id="IPR010507">
    <property type="entry name" value="Znf_MYM"/>
</dbReference>
<evidence type="ECO:0000256" key="3">
    <source>
        <dbReference type="ARBA" id="ARBA00022723"/>
    </source>
</evidence>
<feature type="region of interest" description="Disordered" evidence="8">
    <location>
        <begin position="519"/>
        <end position="551"/>
    </location>
</feature>
<feature type="compositionally biased region" description="Polar residues" evidence="8">
    <location>
        <begin position="346"/>
        <end position="367"/>
    </location>
</feature>
<dbReference type="FunCoup" id="A0A671DR71">
    <property type="interactions" value="4271"/>
</dbReference>
<keyword evidence="2" id="KW-0597">Phosphoprotein</keyword>
<dbReference type="PANTHER" id="PTHR45736">
    <property type="entry name" value="ZINC FINGER MYM-TYPE PROTEIN"/>
    <property type="match status" value="1"/>
</dbReference>